<protein>
    <recommendedName>
        <fullName evidence="4">CLLAC-motif containing domain-containing protein</fullName>
    </recommendedName>
</protein>
<comment type="caution">
    <text evidence="2">The sequence shown here is derived from an EMBL/GenBank/DDBJ whole genome shotgun (WGS) entry which is preliminary data.</text>
</comment>
<name>A0A815GGV7_9BILA</name>
<keyword evidence="1" id="KW-1133">Transmembrane helix</keyword>
<feature type="transmembrane region" description="Helical" evidence="1">
    <location>
        <begin position="69"/>
        <end position="92"/>
    </location>
</feature>
<reference evidence="2" key="1">
    <citation type="submission" date="2021-02" db="EMBL/GenBank/DDBJ databases">
        <authorList>
            <person name="Nowell W R."/>
        </authorList>
    </citation>
    <scope>NUCLEOTIDE SEQUENCE</scope>
</reference>
<evidence type="ECO:0000256" key="1">
    <source>
        <dbReference type="SAM" id="Phobius"/>
    </source>
</evidence>
<proteinExistence type="predicted"/>
<keyword evidence="1" id="KW-0472">Membrane</keyword>
<dbReference type="Proteomes" id="UP000663860">
    <property type="component" value="Unassembled WGS sequence"/>
</dbReference>
<keyword evidence="1" id="KW-0812">Transmembrane</keyword>
<evidence type="ECO:0008006" key="4">
    <source>
        <dbReference type="Google" id="ProtNLM"/>
    </source>
</evidence>
<dbReference type="AlphaFoldDB" id="A0A815GGV7"/>
<dbReference type="EMBL" id="CAJNOE010000818">
    <property type="protein sequence ID" value="CAF1339567.1"/>
    <property type="molecule type" value="Genomic_DNA"/>
</dbReference>
<accession>A0A815GGV7</accession>
<organism evidence="2 3">
    <name type="scientific">Adineta steineri</name>
    <dbReference type="NCBI Taxonomy" id="433720"/>
    <lineage>
        <taxon>Eukaryota</taxon>
        <taxon>Metazoa</taxon>
        <taxon>Spiralia</taxon>
        <taxon>Gnathifera</taxon>
        <taxon>Rotifera</taxon>
        <taxon>Eurotatoria</taxon>
        <taxon>Bdelloidea</taxon>
        <taxon>Adinetida</taxon>
        <taxon>Adinetidae</taxon>
        <taxon>Adineta</taxon>
    </lineage>
</organism>
<evidence type="ECO:0000313" key="3">
    <source>
        <dbReference type="Proteomes" id="UP000663860"/>
    </source>
</evidence>
<sequence length="167" mass="18030">MSEWSTTQNDPSYAKDLTISTNKNKTVLNDISTQNTNQHRWLQDTSHCYFLRRISPSKLSEYCRPLSPFLYGLLIGVLTAGLILATVIALWLTSSEQTLTTETVTAAATVASTTSLVTSVTATAASTTSLVTSITVTTVSSTSTTSIQSSVSFLFTESDSFRNIIAL</sequence>
<gene>
    <name evidence="2" type="ORF">IZO911_LOCUS36151</name>
</gene>
<evidence type="ECO:0000313" key="2">
    <source>
        <dbReference type="EMBL" id="CAF1339567.1"/>
    </source>
</evidence>